<reference evidence="4" key="2">
    <citation type="submission" date="2024-06" db="EMBL/GenBank/DDBJ databases">
        <authorList>
            <person name="Plum-Jensen L.E."/>
            <person name="Schramm A."/>
            <person name="Marshall I.P.G."/>
        </authorList>
    </citation>
    <scope>NUCLEOTIDE SEQUENCE</scope>
    <source>
        <strain evidence="4">Rat1</strain>
    </source>
</reference>
<sequence length="256" mass="29549">MGQHRRRHRATHLAIVAMLLTLLPVSSFADEAAEIIKKVEDNLNGKTATMKITMTVKTKRAERTMKMQSWSVGKDKSFIKILYPGKDKGITFLKMDNSMWQYVPRIEKTIKIPASMMLQSWMGSDFSNDDLVRESSISEDYTVRLLNETEEVYTAELLPKEEAAVVWGKIVMDISKQYYLPSKVRYFDEEGMLIRELAYTEVQPFGERFYPTKWIMDPKEPEKAGHQTVMEVSDAVFDGPVSASYFTKRALKRYSD</sequence>
<keyword evidence="4" id="KW-0449">Lipoprotein</keyword>
<dbReference type="CDD" id="cd16329">
    <property type="entry name" value="LolA_like"/>
    <property type="match status" value="1"/>
</dbReference>
<dbReference type="AlphaFoldDB" id="A0AAU8LZX4"/>
<dbReference type="EMBL" id="CP159373">
    <property type="protein sequence ID" value="XCN74448.1"/>
    <property type="molecule type" value="Genomic_DNA"/>
</dbReference>
<feature type="domain" description="Uncharacterized protein TP-0789" evidence="3">
    <location>
        <begin position="73"/>
        <end position="253"/>
    </location>
</feature>
<proteinExistence type="predicted"/>
<evidence type="ECO:0000259" key="3">
    <source>
        <dbReference type="Pfam" id="PF17131"/>
    </source>
</evidence>
<evidence type="ECO:0000256" key="2">
    <source>
        <dbReference type="SAM" id="SignalP"/>
    </source>
</evidence>
<feature type="chain" id="PRO_5043762026" evidence="2">
    <location>
        <begin position="30"/>
        <end position="256"/>
    </location>
</feature>
<dbReference type="KEGG" id="eaj:Q3M24_06795"/>
<organism evidence="4">
    <name type="scientific">Candidatus Electrothrix aestuarii</name>
    <dbReference type="NCBI Taxonomy" id="3062594"/>
    <lineage>
        <taxon>Bacteria</taxon>
        <taxon>Pseudomonadati</taxon>
        <taxon>Thermodesulfobacteriota</taxon>
        <taxon>Desulfobulbia</taxon>
        <taxon>Desulfobulbales</taxon>
        <taxon>Desulfobulbaceae</taxon>
        <taxon>Candidatus Electrothrix</taxon>
    </lineage>
</organism>
<dbReference type="InterPro" id="IPR029046">
    <property type="entry name" value="LolA/LolB/LppX"/>
</dbReference>
<gene>
    <name evidence="4" type="ORF">Q3M24_06795</name>
</gene>
<protein>
    <submittedName>
        <fullName evidence="4">Outer membrane lipoprotein-sorting protein</fullName>
    </submittedName>
</protein>
<dbReference type="Gene3D" id="2.50.20.10">
    <property type="entry name" value="Lipoprotein localisation LolA/LolB/LppX"/>
    <property type="match status" value="1"/>
</dbReference>
<evidence type="ECO:0000313" key="4">
    <source>
        <dbReference type="EMBL" id="XCN74448.1"/>
    </source>
</evidence>
<feature type="signal peptide" evidence="2">
    <location>
        <begin position="1"/>
        <end position="29"/>
    </location>
</feature>
<evidence type="ECO:0000256" key="1">
    <source>
        <dbReference type="ARBA" id="ARBA00022729"/>
    </source>
</evidence>
<name>A0AAU8LZX4_9BACT</name>
<dbReference type="InterPro" id="IPR033399">
    <property type="entry name" value="TP_0789-like"/>
</dbReference>
<dbReference type="SUPFAM" id="SSF89392">
    <property type="entry name" value="Prokaryotic lipoproteins and lipoprotein localization factors"/>
    <property type="match status" value="1"/>
</dbReference>
<accession>A0AAU8LZX4</accession>
<reference evidence="4" key="1">
    <citation type="journal article" date="2024" name="Syst. Appl. Microbiol.">
        <title>First single-strain enrichments of Electrothrix cable bacteria, description of E. aestuarii sp. nov. and E. rattekaaiensis sp. nov., and proposal of a cable bacteria taxonomy following the rules of the SeqCode.</title>
        <authorList>
            <person name="Plum-Jensen L.E."/>
            <person name="Schramm A."/>
            <person name="Marshall I.P.G."/>
        </authorList>
    </citation>
    <scope>NUCLEOTIDE SEQUENCE</scope>
    <source>
        <strain evidence="4">Rat1</strain>
    </source>
</reference>
<keyword evidence="1 2" id="KW-0732">Signal</keyword>
<dbReference type="Pfam" id="PF17131">
    <property type="entry name" value="LolA_like"/>
    <property type="match status" value="1"/>
</dbReference>